<dbReference type="Proteomes" id="UP000738359">
    <property type="component" value="Unassembled WGS sequence"/>
</dbReference>
<proteinExistence type="inferred from homology"/>
<dbReference type="Gene3D" id="2.40.70.10">
    <property type="entry name" value="Acid Proteases"/>
    <property type="match status" value="2"/>
</dbReference>
<comment type="caution">
    <text evidence="3">The sequence shown here is derived from an EMBL/GenBank/DDBJ whole genome shotgun (WGS) entry which is preliminary data.</text>
</comment>
<keyword evidence="4" id="KW-1185">Reference proteome</keyword>
<protein>
    <recommendedName>
        <fullName evidence="2">Peptidase A1 domain-containing protein</fullName>
    </recommendedName>
</protein>
<dbReference type="AlphaFoldDB" id="A0A9P6IWS8"/>
<organism evidence="3 4">
    <name type="scientific">Mortierella alpina</name>
    <name type="common">Oleaginous fungus</name>
    <name type="synonym">Mortierella renispora</name>
    <dbReference type="NCBI Taxonomy" id="64518"/>
    <lineage>
        <taxon>Eukaryota</taxon>
        <taxon>Fungi</taxon>
        <taxon>Fungi incertae sedis</taxon>
        <taxon>Mucoromycota</taxon>
        <taxon>Mortierellomycotina</taxon>
        <taxon>Mortierellomycetes</taxon>
        <taxon>Mortierellales</taxon>
        <taxon>Mortierellaceae</taxon>
        <taxon>Mortierella</taxon>
    </lineage>
</organism>
<name>A0A9P6IWS8_MORAP</name>
<evidence type="ECO:0000259" key="2">
    <source>
        <dbReference type="PROSITE" id="PS51767"/>
    </source>
</evidence>
<dbReference type="GO" id="GO:0004190">
    <property type="term" value="F:aspartic-type endopeptidase activity"/>
    <property type="evidence" value="ECO:0007669"/>
    <property type="project" value="InterPro"/>
</dbReference>
<dbReference type="InterPro" id="IPR021109">
    <property type="entry name" value="Peptidase_aspartic_dom_sf"/>
</dbReference>
<feature type="non-terminal residue" evidence="3">
    <location>
        <position position="189"/>
    </location>
</feature>
<dbReference type="InterPro" id="IPR033121">
    <property type="entry name" value="PEPTIDASE_A1"/>
</dbReference>
<evidence type="ECO:0000256" key="1">
    <source>
        <dbReference type="ARBA" id="ARBA00007447"/>
    </source>
</evidence>
<dbReference type="SUPFAM" id="SSF50630">
    <property type="entry name" value="Acid proteases"/>
    <property type="match status" value="1"/>
</dbReference>
<dbReference type="InterPro" id="IPR001461">
    <property type="entry name" value="Aspartic_peptidase_A1"/>
</dbReference>
<dbReference type="GO" id="GO:0006508">
    <property type="term" value="P:proteolysis"/>
    <property type="evidence" value="ECO:0007669"/>
    <property type="project" value="InterPro"/>
</dbReference>
<dbReference type="PANTHER" id="PTHR47966:SF51">
    <property type="entry name" value="BETA-SITE APP-CLEAVING ENZYME, ISOFORM A-RELATED"/>
    <property type="match status" value="1"/>
</dbReference>
<dbReference type="OrthoDB" id="660550at2759"/>
<accession>A0A9P6IWS8</accession>
<dbReference type="Pfam" id="PF00026">
    <property type="entry name" value="Asp"/>
    <property type="match status" value="1"/>
</dbReference>
<evidence type="ECO:0000313" key="3">
    <source>
        <dbReference type="EMBL" id="KAF9950883.1"/>
    </source>
</evidence>
<evidence type="ECO:0000313" key="4">
    <source>
        <dbReference type="Proteomes" id="UP000738359"/>
    </source>
</evidence>
<sequence length="189" mass="20536">VQSDFRHCTDDTWKAEYIDDSAISGVLGSDMLVVDGIKLRQTFGFALDVSNQYINRHYDGVFGLGAAALVPGSNILTFMKAAIDERVISEPVFSVYLPSHRRGTSAKGEILIGSIYATRYTGELTYASIVNTTKPERWVIAVDDVSSNGTTLGLSGQALIDTGSTSIRTSFPFIGTHYCVFEQGATPMY</sequence>
<gene>
    <name evidence="3" type="ORF">BGZ70_001196</name>
</gene>
<dbReference type="PANTHER" id="PTHR47966">
    <property type="entry name" value="BETA-SITE APP-CLEAVING ENZYME, ISOFORM A-RELATED"/>
    <property type="match status" value="1"/>
</dbReference>
<dbReference type="PROSITE" id="PS51767">
    <property type="entry name" value="PEPTIDASE_A1"/>
    <property type="match status" value="1"/>
</dbReference>
<dbReference type="EMBL" id="JAAAHY010001255">
    <property type="protein sequence ID" value="KAF9950883.1"/>
    <property type="molecule type" value="Genomic_DNA"/>
</dbReference>
<comment type="similarity">
    <text evidence="1">Belongs to the peptidase A1 family.</text>
</comment>
<dbReference type="InterPro" id="IPR034164">
    <property type="entry name" value="Pepsin-like_dom"/>
</dbReference>
<reference evidence="3" key="1">
    <citation type="journal article" date="2020" name="Fungal Divers.">
        <title>Resolving the Mortierellaceae phylogeny through synthesis of multi-gene phylogenetics and phylogenomics.</title>
        <authorList>
            <person name="Vandepol N."/>
            <person name="Liber J."/>
            <person name="Desiro A."/>
            <person name="Na H."/>
            <person name="Kennedy M."/>
            <person name="Barry K."/>
            <person name="Grigoriev I.V."/>
            <person name="Miller A.N."/>
            <person name="O'Donnell K."/>
            <person name="Stajich J.E."/>
            <person name="Bonito G."/>
        </authorList>
    </citation>
    <scope>NUCLEOTIDE SEQUENCE</scope>
    <source>
        <strain evidence="3">CK1249</strain>
    </source>
</reference>
<dbReference type="CDD" id="cd05471">
    <property type="entry name" value="pepsin_like"/>
    <property type="match status" value="1"/>
</dbReference>
<feature type="domain" description="Peptidase A1" evidence="2">
    <location>
        <begin position="1"/>
        <end position="189"/>
    </location>
</feature>